<evidence type="ECO:0000259" key="6">
    <source>
        <dbReference type="PROSITE" id="PS50950"/>
    </source>
</evidence>
<organism evidence="7 8">
    <name type="scientific">Gryllus longicercus</name>
    <dbReference type="NCBI Taxonomy" id="2509291"/>
    <lineage>
        <taxon>Eukaryota</taxon>
        <taxon>Metazoa</taxon>
        <taxon>Ecdysozoa</taxon>
        <taxon>Arthropoda</taxon>
        <taxon>Hexapoda</taxon>
        <taxon>Insecta</taxon>
        <taxon>Pterygota</taxon>
        <taxon>Neoptera</taxon>
        <taxon>Polyneoptera</taxon>
        <taxon>Orthoptera</taxon>
        <taxon>Ensifera</taxon>
        <taxon>Gryllidea</taxon>
        <taxon>Grylloidea</taxon>
        <taxon>Gryllidae</taxon>
        <taxon>Gryllinae</taxon>
        <taxon>Gryllus</taxon>
    </lineage>
</organism>
<evidence type="ECO:0000256" key="2">
    <source>
        <dbReference type="ARBA" id="ARBA00022771"/>
    </source>
</evidence>
<dbReference type="AlphaFoldDB" id="A0AAN9VVB7"/>
<dbReference type="SMART" id="SM00980">
    <property type="entry name" value="THAP"/>
    <property type="match status" value="1"/>
</dbReference>
<dbReference type="InterPro" id="IPR006612">
    <property type="entry name" value="THAP_Znf"/>
</dbReference>
<evidence type="ECO:0000313" key="7">
    <source>
        <dbReference type="EMBL" id="KAK7872254.1"/>
    </source>
</evidence>
<dbReference type="PANTHER" id="PTHR46927:SF3">
    <property type="entry name" value="THAP-TYPE DOMAIN-CONTAINING PROTEIN"/>
    <property type="match status" value="1"/>
</dbReference>
<dbReference type="Proteomes" id="UP001378592">
    <property type="component" value="Unassembled WGS sequence"/>
</dbReference>
<keyword evidence="2 5" id="KW-0863">Zinc-finger</keyword>
<dbReference type="Pfam" id="PF05485">
    <property type="entry name" value="THAP"/>
    <property type="match status" value="1"/>
</dbReference>
<evidence type="ECO:0000256" key="3">
    <source>
        <dbReference type="ARBA" id="ARBA00022833"/>
    </source>
</evidence>
<keyword evidence="1" id="KW-0479">Metal-binding</keyword>
<keyword evidence="8" id="KW-1185">Reference proteome</keyword>
<keyword evidence="3" id="KW-0862">Zinc</keyword>
<dbReference type="EMBL" id="JAZDUA010000027">
    <property type="protein sequence ID" value="KAK7872254.1"/>
    <property type="molecule type" value="Genomic_DNA"/>
</dbReference>
<protein>
    <recommendedName>
        <fullName evidence="6">THAP-type domain-containing protein</fullName>
    </recommendedName>
</protein>
<dbReference type="GO" id="GO:0008270">
    <property type="term" value="F:zinc ion binding"/>
    <property type="evidence" value="ECO:0007669"/>
    <property type="project" value="UniProtKB-KW"/>
</dbReference>
<comment type="caution">
    <text evidence="7">The sequence shown here is derived from an EMBL/GenBank/DDBJ whole genome shotgun (WGS) entry which is preliminary data.</text>
</comment>
<proteinExistence type="predicted"/>
<dbReference type="InterPro" id="IPR052224">
    <property type="entry name" value="THAP_domain_protein"/>
</dbReference>
<dbReference type="GO" id="GO:0003677">
    <property type="term" value="F:DNA binding"/>
    <property type="evidence" value="ECO:0007669"/>
    <property type="project" value="UniProtKB-UniRule"/>
</dbReference>
<dbReference type="SUPFAM" id="SSF57716">
    <property type="entry name" value="Glucocorticoid receptor-like (DNA-binding domain)"/>
    <property type="match status" value="1"/>
</dbReference>
<gene>
    <name evidence="7" type="ORF">R5R35_012109</name>
</gene>
<dbReference type="PANTHER" id="PTHR46927">
    <property type="entry name" value="AGAP005574-PA"/>
    <property type="match status" value="1"/>
</dbReference>
<evidence type="ECO:0000256" key="1">
    <source>
        <dbReference type="ARBA" id="ARBA00022723"/>
    </source>
</evidence>
<reference evidence="7 8" key="1">
    <citation type="submission" date="2024-03" db="EMBL/GenBank/DDBJ databases">
        <title>The genome assembly and annotation of the cricket Gryllus longicercus Weissman &amp; Gray.</title>
        <authorList>
            <person name="Szrajer S."/>
            <person name="Gray D."/>
            <person name="Ylla G."/>
        </authorList>
    </citation>
    <scope>NUCLEOTIDE SEQUENCE [LARGE SCALE GENOMIC DNA]</scope>
    <source>
        <strain evidence="7">DAG 2021-001</strain>
        <tissue evidence="7">Whole body minus gut</tissue>
    </source>
</reference>
<keyword evidence="4 5" id="KW-0238">DNA-binding</keyword>
<feature type="domain" description="THAP-type" evidence="6">
    <location>
        <begin position="1"/>
        <end position="93"/>
    </location>
</feature>
<evidence type="ECO:0000313" key="8">
    <source>
        <dbReference type="Proteomes" id="UP001378592"/>
    </source>
</evidence>
<dbReference type="PROSITE" id="PS50950">
    <property type="entry name" value="ZF_THAP"/>
    <property type="match status" value="1"/>
</dbReference>
<evidence type="ECO:0000256" key="4">
    <source>
        <dbReference type="ARBA" id="ARBA00023125"/>
    </source>
</evidence>
<dbReference type="Gene3D" id="6.20.210.20">
    <property type="entry name" value="THAP domain"/>
    <property type="match status" value="1"/>
</dbReference>
<sequence length="156" mass="17891">MPRRCCVPGCNSNYDSFLKTNKPVTTFSFPKDEERRKKWLLAIRRKNWMPSASSSVCAEHFNIKTQPYKGSDGMQQLLLNGPRLTDDAGPTIFKNLSFYLTKAETPCRTDSQDRRNNYVHQQEQQGEEFLKSDDITDFSDCVNRITNFITTSSGSC</sequence>
<accession>A0AAN9VVB7</accession>
<dbReference type="InterPro" id="IPR038441">
    <property type="entry name" value="THAP_Znf_sf"/>
</dbReference>
<evidence type="ECO:0000256" key="5">
    <source>
        <dbReference type="PROSITE-ProRule" id="PRU00309"/>
    </source>
</evidence>
<name>A0AAN9VVB7_9ORTH</name>